<feature type="transmembrane region" description="Helical" evidence="6">
    <location>
        <begin position="269"/>
        <end position="293"/>
    </location>
</feature>
<sequence>MKEQNKMGFWGIVLLGINGIIGSGIFLLPSNGYKLFGPASALTLVFDGLLALSIALCFAECSGLFEENGGPLVYTTQAFGNFVGFEVGFVTWAIRIIAEGTIYVGFATALAGIFPALNSTLAKNVIVTILAVFLAALNISGVRNTSVANNIITVAKLVPILMVAIIGVFAIHAANFHPFFIPKLTTSSNFANASMTMFYIFTGFESLTVAASEMKNPERNLPRAMILTMTAVVIIYLLVMVACIGVLGAQLTNSTVPLQDTLKKVVGPWGGTVVAIGTLLSIGGICIGSSFVTPRSGSALAEHKMMPAVLSKRNAKNAPYVAIIVSTTISLLLAYSGTFNTLAQISAVSRFAQYIPTCLAVIVFRRTRPNQERVFKLPLGWTIPIMAVIVSLWLLFKTPVVNLIWGLGALVIAVPFYFLMKHQNSSL</sequence>
<dbReference type="PANTHER" id="PTHR42770:SF18">
    <property type="entry name" value="ARGININE_AGMATINE ANTIPORTER"/>
    <property type="match status" value="1"/>
</dbReference>
<feature type="transmembrane region" description="Helical" evidence="6">
    <location>
        <begin position="121"/>
        <end position="139"/>
    </location>
</feature>
<reference evidence="7" key="2">
    <citation type="submission" date="2021-04" db="EMBL/GenBank/DDBJ databases">
        <authorList>
            <person name="Gilroy R."/>
        </authorList>
    </citation>
    <scope>NUCLEOTIDE SEQUENCE</scope>
    <source>
        <strain evidence="7">ChiHejej3B27-2180</strain>
    </source>
</reference>
<proteinExistence type="predicted"/>
<accession>A0A9D1U3Y9</accession>
<dbReference type="Pfam" id="PF13520">
    <property type="entry name" value="AA_permease_2"/>
    <property type="match status" value="1"/>
</dbReference>
<feature type="transmembrane region" description="Helical" evidence="6">
    <location>
        <begin position="151"/>
        <end position="173"/>
    </location>
</feature>
<evidence type="ECO:0000256" key="6">
    <source>
        <dbReference type="SAM" id="Phobius"/>
    </source>
</evidence>
<evidence type="ECO:0000256" key="4">
    <source>
        <dbReference type="ARBA" id="ARBA00022989"/>
    </source>
</evidence>
<reference evidence="7" key="1">
    <citation type="journal article" date="2021" name="PeerJ">
        <title>Extensive microbial diversity within the chicken gut microbiome revealed by metagenomics and culture.</title>
        <authorList>
            <person name="Gilroy R."/>
            <person name="Ravi A."/>
            <person name="Getino M."/>
            <person name="Pursley I."/>
            <person name="Horton D.L."/>
            <person name="Alikhan N.F."/>
            <person name="Baker D."/>
            <person name="Gharbi K."/>
            <person name="Hall N."/>
            <person name="Watson M."/>
            <person name="Adriaenssens E.M."/>
            <person name="Foster-Nyarko E."/>
            <person name="Jarju S."/>
            <person name="Secka A."/>
            <person name="Antonio M."/>
            <person name="Oren A."/>
            <person name="Chaudhuri R.R."/>
            <person name="La Ragione R."/>
            <person name="Hildebrand F."/>
            <person name="Pallen M.J."/>
        </authorList>
    </citation>
    <scope>NUCLEOTIDE SEQUENCE</scope>
    <source>
        <strain evidence="7">ChiHejej3B27-2180</strain>
    </source>
</reference>
<feature type="transmembrane region" description="Helical" evidence="6">
    <location>
        <begin position="314"/>
        <end position="335"/>
    </location>
</feature>
<dbReference type="GO" id="GO:0022857">
    <property type="term" value="F:transmembrane transporter activity"/>
    <property type="evidence" value="ECO:0007669"/>
    <property type="project" value="InterPro"/>
</dbReference>
<evidence type="ECO:0000256" key="2">
    <source>
        <dbReference type="ARBA" id="ARBA00022475"/>
    </source>
</evidence>
<keyword evidence="5 6" id="KW-0472">Membrane</keyword>
<dbReference type="InterPro" id="IPR002293">
    <property type="entry name" value="AA/rel_permease1"/>
</dbReference>
<dbReference type="GO" id="GO:0005886">
    <property type="term" value="C:plasma membrane"/>
    <property type="evidence" value="ECO:0007669"/>
    <property type="project" value="UniProtKB-SubCell"/>
</dbReference>
<comment type="caution">
    <text evidence="7">The sequence shown here is derived from an EMBL/GenBank/DDBJ whole genome shotgun (WGS) entry which is preliminary data.</text>
</comment>
<name>A0A9D1U3Y9_9LACO</name>
<dbReference type="AlphaFoldDB" id="A0A9D1U3Y9"/>
<comment type="subcellular location">
    <subcellularLocation>
        <location evidence="1">Cell membrane</location>
        <topology evidence="1">Multi-pass membrane protein</topology>
    </subcellularLocation>
</comment>
<feature type="transmembrane region" description="Helical" evidence="6">
    <location>
        <begin position="7"/>
        <end position="29"/>
    </location>
</feature>
<keyword evidence="4 6" id="KW-1133">Transmembrane helix</keyword>
<dbReference type="Gene3D" id="1.20.1740.10">
    <property type="entry name" value="Amino acid/polyamine transporter I"/>
    <property type="match status" value="1"/>
</dbReference>
<evidence type="ECO:0000313" key="8">
    <source>
        <dbReference type="Proteomes" id="UP000886878"/>
    </source>
</evidence>
<feature type="transmembrane region" description="Helical" evidence="6">
    <location>
        <begin position="193"/>
        <end position="212"/>
    </location>
</feature>
<dbReference type="PIRSF" id="PIRSF006060">
    <property type="entry name" value="AA_transporter"/>
    <property type="match status" value="1"/>
</dbReference>
<dbReference type="EMBL" id="DXGK01000057">
    <property type="protein sequence ID" value="HIW70335.1"/>
    <property type="molecule type" value="Genomic_DNA"/>
</dbReference>
<dbReference type="Proteomes" id="UP000886878">
    <property type="component" value="Unassembled WGS sequence"/>
</dbReference>
<keyword evidence="2" id="KW-1003">Cell membrane</keyword>
<organism evidence="7 8">
    <name type="scientific">Candidatus Limosilactobacillus merdipullorum</name>
    <dbReference type="NCBI Taxonomy" id="2838653"/>
    <lineage>
        <taxon>Bacteria</taxon>
        <taxon>Bacillati</taxon>
        <taxon>Bacillota</taxon>
        <taxon>Bacilli</taxon>
        <taxon>Lactobacillales</taxon>
        <taxon>Lactobacillaceae</taxon>
        <taxon>Limosilactobacillus</taxon>
    </lineage>
</organism>
<evidence type="ECO:0000256" key="5">
    <source>
        <dbReference type="ARBA" id="ARBA00023136"/>
    </source>
</evidence>
<feature type="transmembrane region" description="Helical" evidence="6">
    <location>
        <begin position="35"/>
        <end position="59"/>
    </location>
</feature>
<evidence type="ECO:0000256" key="3">
    <source>
        <dbReference type="ARBA" id="ARBA00022692"/>
    </source>
</evidence>
<feature type="transmembrane region" description="Helical" evidence="6">
    <location>
        <begin position="224"/>
        <end position="249"/>
    </location>
</feature>
<feature type="transmembrane region" description="Helical" evidence="6">
    <location>
        <begin position="96"/>
        <end position="115"/>
    </location>
</feature>
<protein>
    <submittedName>
        <fullName evidence="7">APC family permease</fullName>
    </submittedName>
</protein>
<evidence type="ECO:0000313" key="7">
    <source>
        <dbReference type="EMBL" id="HIW70335.1"/>
    </source>
</evidence>
<keyword evidence="3 6" id="KW-0812">Transmembrane</keyword>
<gene>
    <name evidence="7" type="ORF">H9876_03005</name>
</gene>
<dbReference type="InterPro" id="IPR050367">
    <property type="entry name" value="APC_superfamily"/>
</dbReference>
<feature type="transmembrane region" description="Helical" evidence="6">
    <location>
        <begin position="377"/>
        <end position="396"/>
    </location>
</feature>
<feature type="transmembrane region" description="Helical" evidence="6">
    <location>
        <begin position="402"/>
        <end position="420"/>
    </location>
</feature>
<dbReference type="PANTHER" id="PTHR42770">
    <property type="entry name" value="AMINO ACID TRANSPORTER-RELATED"/>
    <property type="match status" value="1"/>
</dbReference>
<evidence type="ECO:0000256" key="1">
    <source>
        <dbReference type="ARBA" id="ARBA00004651"/>
    </source>
</evidence>